<evidence type="ECO:0000256" key="1">
    <source>
        <dbReference type="SAM" id="MobiDB-lite"/>
    </source>
</evidence>
<feature type="compositionally biased region" description="Low complexity" evidence="1">
    <location>
        <begin position="384"/>
        <end position="397"/>
    </location>
</feature>
<dbReference type="OrthoDB" id="2402420at2759"/>
<feature type="compositionally biased region" description="Low complexity" evidence="1">
    <location>
        <begin position="341"/>
        <end position="357"/>
    </location>
</feature>
<feature type="compositionally biased region" description="Basic and acidic residues" evidence="1">
    <location>
        <begin position="275"/>
        <end position="286"/>
    </location>
</feature>
<feature type="compositionally biased region" description="Low complexity" evidence="1">
    <location>
        <begin position="528"/>
        <end position="543"/>
    </location>
</feature>
<feature type="region of interest" description="Disordered" evidence="1">
    <location>
        <begin position="265"/>
        <end position="414"/>
    </location>
</feature>
<dbReference type="PANTHER" id="PTHR45011">
    <property type="entry name" value="DAP3-BINDING CELL DEATH ENHANCER 1"/>
    <property type="match status" value="1"/>
</dbReference>
<proteinExistence type="predicted"/>
<name>A0A086TKK8_9FUNG</name>
<organism evidence="2 3">
    <name type="scientific">Podila verticillata NRRL 6337</name>
    <dbReference type="NCBI Taxonomy" id="1069443"/>
    <lineage>
        <taxon>Eukaryota</taxon>
        <taxon>Fungi</taxon>
        <taxon>Fungi incertae sedis</taxon>
        <taxon>Mucoromycota</taxon>
        <taxon>Mortierellomycotina</taxon>
        <taxon>Mortierellomycetes</taxon>
        <taxon>Mortierellales</taxon>
        <taxon>Mortierellaceae</taxon>
        <taxon>Podila</taxon>
    </lineage>
</organism>
<dbReference type="AlphaFoldDB" id="A0A086TKK8"/>
<feature type="compositionally biased region" description="Polar residues" evidence="1">
    <location>
        <begin position="1119"/>
        <end position="1128"/>
    </location>
</feature>
<gene>
    <name evidence="2" type="ORF">MVEG_11694</name>
</gene>
<dbReference type="InterPro" id="IPR006597">
    <property type="entry name" value="Sel1-like"/>
</dbReference>
<feature type="compositionally biased region" description="Basic and acidic residues" evidence="1">
    <location>
        <begin position="1060"/>
        <end position="1073"/>
    </location>
</feature>
<dbReference type="EMBL" id="KN042432">
    <property type="protein sequence ID" value="KFH62485.1"/>
    <property type="molecule type" value="Genomic_DNA"/>
</dbReference>
<dbReference type="Proteomes" id="UP000243308">
    <property type="component" value="Unassembled WGS sequence"/>
</dbReference>
<evidence type="ECO:0000313" key="2">
    <source>
        <dbReference type="EMBL" id="KFH62485.1"/>
    </source>
</evidence>
<feature type="region of interest" description="Disordered" evidence="1">
    <location>
        <begin position="813"/>
        <end position="843"/>
    </location>
</feature>
<feature type="compositionally biased region" description="Polar residues" evidence="1">
    <location>
        <begin position="158"/>
        <end position="170"/>
    </location>
</feature>
<dbReference type="PANTHER" id="PTHR45011:SF1">
    <property type="entry name" value="DAP3-BINDING CELL DEATH ENHANCER 1"/>
    <property type="match status" value="1"/>
</dbReference>
<feature type="compositionally biased region" description="Basic and acidic residues" evidence="1">
    <location>
        <begin position="321"/>
        <end position="336"/>
    </location>
</feature>
<feature type="region of interest" description="Disordered" evidence="1">
    <location>
        <begin position="1053"/>
        <end position="1099"/>
    </location>
</feature>
<feature type="region of interest" description="Disordered" evidence="1">
    <location>
        <begin position="477"/>
        <end position="574"/>
    </location>
</feature>
<feature type="compositionally biased region" description="Basic and acidic residues" evidence="1">
    <location>
        <begin position="219"/>
        <end position="228"/>
    </location>
</feature>
<dbReference type="InterPro" id="IPR052748">
    <property type="entry name" value="ISR_Activator"/>
</dbReference>
<evidence type="ECO:0000313" key="3">
    <source>
        <dbReference type="Proteomes" id="UP000243308"/>
    </source>
</evidence>
<dbReference type="SMART" id="SM00671">
    <property type="entry name" value="SEL1"/>
    <property type="match status" value="2"/>
</dbReference>
<feature type="region of interest" description="Disordered" evidence="1">
    <location>
        <begin position="219"/>
        <end position="240"/>
    </location>
</feature>
<feature type="compositionally biased region" description="Polar residues" evidence="1">
    <location>
        <begin position="1136"/>
        <end position="1145"/>
    </location>
</feature>
<accession>A0A086TKK8</accession>
<protein>
    <submittedName>
        <fullName evidence="2">Uncharacterized protein</fullName>
    </submittedName>
</protein>
<reference evidence="2 3" key="1">
    <citation type="submission" date="2011-02" db="EMBL/GenBank/DDBJ databases">
        <title>The Genome Sequence of Mortierella verticillata NRRL 6337.</title>
        <authorList>
            <consortium name="The Broad Institute Genome Sequencing Platform"/>
            <person name="Russ C."/>
            <person name="Cuomo C."/>
            <person name="Burger G."/>
            <person name="Gray M.W."/>
            <person name="Holland P.W.H."/>
            <person name="King N."/>
            <person name="Lang F.B.F."/>
            <person name="Roger A.J."/>
            <person name="Ruiz-Trillo I."/>
            <person name="Young S.K."/>
            <person name="Zeng Q."/>
            <person name="Gargeya S."/>
            <person name="Alvarado L."/>
            <person name="Berlin A."/>
            <person name="Chapman S.B."/>
            <person name="Chen Z."/>
            <person name="Freedman E."/>
            <person name="Gellesch M."/>
            <person name="Goldberg J."/>
            <person name="Griggs A."/>
            <person name="Gujja S."/>
            <person name="Heilman E."/>
            <person name="Heiman D."/>
            <person name="Howarth C."/>
            <person name="Mehta T."/>
            <person name="Neiman D."/>
            <person name="Pearson M."/>
            <person name="Roberts A."/>
            <person name="Saif S."/>
            <person name="Shea T."/>
            <person name="Shenoy N."/>
            <person name="Sisk P."/>
            <person name="Stolte C."/>
            <person name="Sykes S."/>
            <person name="White J."/>
            <person name="Yandava C."/>
            <person name="Haas B."/>
            <person name="Nusbaum C."/>
            <person name="Birren B."/>
        </authorList>
    </citation>
    <scope>NUCLEOTIDE SEQUENCE [LARGE SCALE GENOMIC DNA]</scope>
    <source>
        <strain evidence="2 3">NRRL 6337</strain>
    </source>
</reference>
<feature type="compositionally biased region" description="Basic residues" evidence="1">
    <location>
        <begin position="29"/>
        <end position="40"/>
    </location>
</feature>
<feature type="compositionally biased region" description="Low complexity" evidence="1">
    <location>
        <begin position="288"/>
        <end position="297"/>
    </location>
</feature>
<keyword evidence="3" id="KW-1185">Reference proteome</keyword>
<dbReference type="SUPFAM" id="SSF81901">
    <property type="entry name" value="HCP-like"/>
    <property type="match status" value="1"/>
</dbReference>
<feature type="region of interest" description="Disordered" evidence="1">
    <location>
        <begin position="122"/>
        <end position="198"/>
    </location>
</feature>
<feature type="region of interest" description="Disordered" evidence="1">
    <location>
        <begin position="1111"/>
        <end position="1154"/>
    </location>
</feature>
<dbReference type="Gene3D" id="1.25.40.10">
    <property type="entry name" value="Tetratricopeptide repeat domain"/>
    <property type="match status" value="1"/>
</dbReference>
<feature type="region of interest" description="Disordered" evidence="1">
    <location>
        <begin position="1"/>
        <end position="46"/>
    </location>
</feature>
<dbReference type="Pfam" id="PF08238">
    <property type="entry name" value="Sel1"/>
    <property type="match status" value="2"/>
</dbReference>
<sequence>MFSTPKASTADIDCNGSHLPHESGLSRGKQGKGRRRKNNKLHNNSTLSVAVLQSSLVPVSPSSELSDNKLEELPWDIPSQERSCSPATPLPTERTVFDAFTPLACPPDGSCTLAKLNDNVQSTTPTDVDTTLEPTPTGPITPRSRPKPSPIATKALHRSTSLSHSATINSLIPEPTEGGPHSSDNSAGNIINEGLFDHDCPSGRDSGIAIDSWGPSLETDKDLFKGPKDPFPSFDQLFQPSDFGTDPFQAELVWEKRARQRCRSMVHPSTLRHQSSSEDHLSRSDIELSTLNTTSTNKSGVTKKVRSKRVASMSFVSGPDGTKHFADMLSSHHDLPPKPPTNGANCSSSSSAGTKSSFFHTPHSGDSSQGRDQAGYFNKQHNRSTSLSSSSRSSSVSGTIPLSRSPSPPIHHPNVMPFSSMLDLATAKAENITGLYFAKQMNMKSVSCLHPVPQGLERSISDHSESDITIKVNSPSPIANAKHAKEATEVPSLRSGPLFEGDLNNMSTIAPLLDSQEGLRERRRRSRSSTSGESFSEFSFPPRARASTPCDTNSTLAPKQPPSTPLSQSIKGQHRRSQSASHFFHLSSLKHHSPAQFNLALCYEHGQGGVDRDLEKALYFYQQAADQGHTKASYNLGCICYNLGQAGKAIAWFESAGKCSIRGLQSIINVKPHGAMDCPLPKKLSGGGDSFPDNELADMLRGDHMATSGPFAPYLPAILCLSLLCRQGVQTREGDLVLKKDQAQAVELLKDLVGRAPPSLASRNNSTISSGLWTQEPVAHSSFSLGSTGHDKDGSSLLSTSCPSLTTCSSPEDGVGTFLGTSQRSRRSHAPTVETVEGDEDNEVCEPKHPRMLNQHLPAAQRSSLSSPELGDMHETWAVTLSQHLLKTWTSPKTSSGATCPPPIADKTQQRILRHHLLYITNPTHGKNLYNLGVLYDLYLQDPGVAVKCYRTAYHNSVNPISTANSNCETSSSANLVTRINSSWNLGVLHVKNKEWQQAQEWFLRAQQDVHLYENVMEKECVRSKPVAGNDKVEKGPVLSALEKMSEVLAKTSFSGSNDRVGEGQRPKVDTRTVRKRSLVNVVPHDQAASPPLPSDSPARIHAREHGLMMHLGSLPMPGSSSTSQRLSNSKRDKSPSNAMPTQNKTENREGIRTDANKISWVLRWVESNMNSSK</sequence>
<dbReference type="InterPro" id="IPR011990">
    <property type="entry name" value="TPR-like_helical_dom_sf"/>
</dbReference>
<feature type="compositionally biased region" description="Polar residues" evidence="1">
    <location>
        <begin position="122"/>
        <end position="134"/>
    </location>
</feature>